<comment type="caution">
    <text evidence="2">The sequence shown here is derived from an EMBL/GenBank/DDBJ whole genome shotgun (WGS) entry which is preliminary data.</text>
</comment>
<dbReference type="PROSITE" id="PS50076">
    <property type="entry name" value="DNAJ_2"/>
    <property type="match status" value="1"/>
</dbReference>
<dbReference type="SMART" id="SM00271">
    <property type="entry name" value="DnaJ"/>
    <property type="match status" value="1"/>
</dbReference>
<evidence type="ECO:0000313" key="3">
    <source>
        <dbReference type="Proteomes" id="UP001221302"/>
    </source>
</evidence>
<dbReference type="Gene3D" id="1.10.287.110">
    <property type="entry name" value="DnaJ domain"/>
    <property type="match status" value="1"/>
</dbReference>
<organism evidence="2 3">
    <name type="scientific">Stygiobacter electus</name>
    <dbReference type="NCBI Taxonomy" id="3032292"/>
    <lineage>
        <taxon>Bacteria</taxon>
        <taxon>Pseudomonadati</taxon>
        <taxon>Ignavibacteriota</taxon>
        <taxon>Ignavibacteria</taxon>
        <taxon>Ignavibacteriales</taxon>
        <taxon>Melioribacteraceae</taxon>
        <taxon>Stygiobacter</taxon>
    </lineage>
</organism>
<gene>
    <name evidence="2" type="ORF">P0M35_09075</name>
</gene>
<dbReference type="Pfam" id="PF00226">
    <property type="entry name" value="DnaJ"/>
    <property type="match status" value="1"/>
</dbReference>
<dbReference type="SUPFAM" id="SSF46565">
    <property type="entry name" value="Chaperone J-domain"/>
    <property type="match status" value="1"/>
</dbReference>
<keyword evidence="3" id="KW-1185">Reference proteome</keyword>
<dbReference type="Proteomes" id="UP001221302">
    <property type="component" value="Unassembled WGS sequence"/>
</dbReference>
<evidence type="ECO:0000259" key="1">
    <source>
        <dbReference type="PROSITE" id="PS50076"/>
    </source>
</evidence>
<dbReference type="InterPro" id="IPR036869">
    <property type="entry name" value="J_dom_sf"/>
</dbReference>
<evidence type="ECO:0000313" key="2">
    <source>
        <dbReference type="EMBL" id="MDF1612301.1"/>
    </source>
</evidence>
<feature type="domain" description="J" evidence="1">
    <location>
        <begin position="269"/>
        <end position="331"/>
    </location>
</feature>
<dbReference type="CDD" id="cd06257">
    <property type="entry name" value="DnaJ"/>
    <property type="match status" value="1"/>
</dbReference>
<dbReference type="InterPro" id="IPR001623">
    <property type="entry name" value="DnaJ_domain"/>
</dbReference>
<dbReference type="AlphaFoldDB" id="A0AAE3TD94"/>
<proteinExistence type="predicted"/>
<protein>
    <submittedName>
        <fullName evidence="2">J domain-containing protein</fullName>
    </submittedName>
</protein>
<dbReference type="RefSeq" id="WP_321536072.1">
    <property type="nucleotide sequence ID" value="NZ_JARGDL010000012.1"/>
</dbReference>
<accession>A0AAE3TD94</accession>
<reference evidence="2" key="1">
    <citation type="submission" date="2023-03" db="EMBL/GenBank/DDBJ databases">
        <title>Stygiobacter electus gen. nov., sp. nov., facultatively anaerobic thermotolerant bacterium of the class Ignavibacteria from a well of Yessentuki mineral water deposit.</title>
        <authorList>
            <person name="Podosokorskaya O.A."/>
            <person name="Elcheninov A.G."/>
            <person name="Petrova N.F."/>
            <person name="Zavarzina D.G."/>
            <person name="Kublanov I.V."/>
            <person name="Merkel A.Y."/>
        </authorList>
    </citation>
    <scope>NUCLEOTIDE SEQUENCE</scope>
    <source>
        <strain evidence="2">09-Me</strain>
    </source>
</reference>
<sequence>MNIQKLRDVADSIFEQHNYDDAFIIYDTIYTQIWTAIGLIQNAYLDFTNKYLGGSFKLNYKLRSEFNNEISDNIFKKFFELDSEQILNEFIFTIFNKLQCISYSSYLCKITSTESVYLDFLILQNLVKENELKDWVNDILKFSTPIVEDYNLKKIKTNLTDSSIKRQLIENSEKLKNTDWKEINNCILDYLFNMGDNSSTLYTSIKKTVGTHFNKKTHRKKTQSSSKTDYSNQEKSYTYYRNERHEKFSNFFEEKFDSTKATDFEKAKYYGKVLGLSGKVTKSYIRKKYLELIAKYHPDKVFDLGEELKILAELKTKQINAAYEWMKKKYNI</sequence>
<name>A0AAE3TD94_9BACT</name>
<dbReference type="EMBL" id="JARGDL010000012">
    <property type="protein sequence ID" value="MDF1612301.1"/>
    <property type="molecule type" value="Genomic_DNA"/>
</dbReference>